<accession>A0A1Q3AYY4</accession>
<name>A0A1Q3AYY4_CEPFO</name>
<sequence>MAHPQPTLIQGYPAGPIQWLFTKGLTETDITHGLHLVFNAKAYLDGLGDDLITLMNNGLDIDLFTPGRVDRVTVKRRVMHGNSCTYRLKKRGWKDCVNSHDFDLHQSVCCWAIYTKEGGLCLLLESVDT</sequence>
<dbReference type="InParanoid" id="A0A1Q3AYY4"/>
<reference evidence="2" key="1">
    <citation type="submission" date="2016-04" db="EMBL/GenBank/DDBJ databases">
        <title>Cephalotus genome sequencing.</title>
        <authorList>
            <person name="Fukushima K."/>
            <person name="Hasebe M."/>
            <person name="Fang X."/>
        </authorList>
    </citation>
    <scope>NUCLEOTIDE SEQUENCE [LARGE SCALE GENOMIC DNA]</scope>
    <source>
        <strain evidence="2">cv. St1</strain>
    </source>
</reference>
<keyword evidence="2" id="KW-1185">Reference proteome</keyword>
<evidence type="ECO:0000313" key="2">
    <source>
        <dbReference type="Proteomes" id="UP000187406"/>
    </source>
</evidence>
<proteinExistence type="predicted"/>
<organism evidence="1 2">
    <name type="scientific">Cephalotus follicularis</name>
    <name type="common">Albany pitcher plant</name>
    <dbReference type="NCBI Taxonomy" id="3775"/>
    <lineage>
        <taxon>Eukaryota</taxon>
        <taxon>Viridiplantae</taxon>
        <taxon>Streptophyta</taxon>
        <taxon>Embryophyta</taxon>
        <taxon>Tracheophyta</taxon>
        <taxon>Spermatophyta</taxon>
        <taxon>Magnoliopsida</taxon>
        <taxon>eudicotyledons</taxon>
        <taxon>Gunneridae</taxon>
        <taxon>Pentapetalae</taxon>
        <taxon>rosids</taxon>
        <taxon>fabids</taxon>
        <taxon>Oxalidales</taxon>
        <taxon>Cephalotaceae</taxon>
        <taxon>Cephalotus</taxon>
    </lineage>
</organism>
<comment type="caution">
    <text evidence="1">The sequence shown here is derived from an EMBL/GenBank/DDBJ whole genome shotgun (WGS) entry which is preliminary data.</text>
</comment>
<protein>
    <submittedName>
        <fullName evidence="1">Uncharacterized protein</fullName>
    </submittedName>
</protein>
<dbReference type="Proteomes" id="UP000187406">
    <property type="component" value="Unassembled WGS sequence"/>
</dbReference>
<evidence type="ECO:0000313" key="1">
    <source>
        <dbReference type="EMBL" id="GAV60971.1"/>
    </source>
</evidence>
<gene>
    <name evidence="1" type="ORF">CFOL_v3_04499</name>
</gene>
<dbReference type="AlphaFoldDB" id="A0A1Q3AYY4"/>
<dbReference type="EMBL" id="BDDD01000180">
    <property type="protein sequence ID" value="GAV60971.1"/>
    <property type="molecule type" value="Genomic_DNA"/>
</dbReference>